<comment type="caution">
    <text evidence="3">The sequence shown here is derived from an EMBL/GenBank/DDBJ whole genome shotgun (WGS) entry which is preliminary data.</text>
</comment>
<dbReference type="Gene3D" id="3.40.50.150">
    <property type="entry name" value="Vaccinia Virus protein VP39"/>
    <property type="match status" value="1"/>
</dbReference>
<dbReference type="InterPro" id="IPR007213">
    <property type="entry name" value="Ppm1/Ppm2/Tcmp"/>
</dbReference>
<keyword evidence="4" id="KW-1185">Reference proteome</keyword>
<protein>
    <submittedName>
        <fullName evidence="3">Class I SAM-dependent methyltransferase</fullName>
        <ecNumber evidence="3">2.1.1.-</ecNumber>
    </submittedName>
</protein>
<dbReference type="RefSeq" id="WP_283758896.1">
    <property type="nucleotide sequence ID" value="NZ_JAQOSQ010000013.1"/>
</dbReference>
<evidence type="ECO:0000313" key="4">
    <source>
        <dbReference type="Proteomes" id="UP001232992"/>
    </source>
</evidence>
<dbReference type="GO" id="GO:0008168">
    <property type="term" value="F:methyltransferase activity"/>
    <property type="evidence" value="ECO:0007669"/>
    <property type="project" value="UniProtKB-KW"/>
</dbReference>
<evidence type="ECO:0000313" key="3">
    <source>
        <dbReference type="EMBL" id="MDJ1184242.1"/>
    </source>
</evidence>
<dbReference type="Pfam" id="PF04072">
    <property type="entry name" value="LCM"/>
    <property type="match status" value="1"/>
</dbReference>
<dbReference type="GO" id="GO:0032259">
    <property type="term" value="P:methylation"/>
    <property type="evidence" value="ECO:0007669"/>
    <property type="project" value="UniProtKB-KW"/>
</dbReference>
<dbReference type="InterPro" id="IPR029063">
    <property type="entry name" value="SAM-dependent_MTases_sf"/>
</dbReference>
<dbReference type="PANTHER" id="PTHR43619:SF2">
    <property type="entry name" value="S-ADENOSYL-L-METHIONINE-DEPENDENT METHYLTRANSFERASES SUPERFAMILY PROTEIN"/>
    <property type="match status" value="1"/>
</dbReference>
<dbReference type="Proteomes" id="UP001232992">
    <property type="component" value="Unassembled WGS sequence"/>
</dbReference>
<dbReference type="PANTHER" id="PTHR43619">
    <property type="entry name" value="S-ADENOSYL-L-METHIONINE-DEPENDENT METHYLTRANSFERASE YKTD-RELATED"/>
    <property type="match status" value="1"/>
</dbReference>
<accession>A0ABT7BYG6</accession>
<dbReference type="EC" id="2.1.1.-" evidence="3"/>
<reference evidence="3 4" key="1">
    <citation type="submission" date="2023-01" db="EMBL/GenBank/DDBJ databases">
        <title>Novel diversity within Roseofilum (Cyanobacteria; Desertifilaceae) from marine benthic mats with descriptions of four novel species.</title>
        <authorList>
            <person name="Wang Y."/>
            <person name="Berthold D.E."/>
            <person name="Hu J."/>
            <person name="Lefler F.W."/>
            <person name="Laughinghouse H.D. IV."/>
        </authorList>
    </citation>
    <scope>NUCLEOTIDE SEQUENCE [LARGE SCALE GENOMIC DNA]</scope>
    <source>
        <strain evidence="3 4">BLCC-M143</strain>
    </source>
</reference>
<dbReference type="PIRSF" id="PIRSF028177">
    <property type="entry name" value="Polyketide_synth_Omtfrase_TcmP"/>
    <property type="match status" value="1"/>
</dbReference>
<proteinExistence type="predicted"/>
<keyword evidence="2 3" id="KW-0808">Transferase</keyword>
<dbReference type="EMBL" id="JAQOSQ010000013">
    <property type="protein sequence ID" value="MDJ1184242.1"/>
    <property type="molecule type" value="Genomic_DNA"/>
</dbReference>
<sequence>MVLTTRARADEDRNSNGLFRDRHAREWSDRLSWNSELNSFYSKSTQAGWAIRAEHFDRVVQRHLARCQNPLVIELGAGLSSRYYRLQQENLYWINLDLPEVNDIRKQLDRETENYKFIGASALDFDWMEQLPSRPSEDIIIVAEGLLMYFDSESVTRLITKMRQRFPEATFIFDVVGTSYRKSAKKLEALGAPLQWFVKDIDEVARMGLEIVEARSLFQLHPERWGIMCLLTWLPFIRSMTLILETKLKP</sequence>
<dbReference type="InterPro" id="IPR016874">
    <property type="entry name" value="TcmP-like"/>
</dbReference>
<keyword evidence="1 3" id="KW-0489">Methyltransferase</keyword>
<organism evidence="3 4">
    <name type="scientific">Roseofilum casamattae BLCC-M143</name>
    <dbReference type="NCBI Taxonomy" id="3022442"/>
    <lineage>
        <taxon>Bacteria</taxon>
        <taxon>Bacillati</taxon>
        <taxon>Cyanobacteriota</taxon>
        <taxon>Cyanophyceae</taxon>
        <taxon>Desertifilales</taxon>
        <taxon>Desertifilaceae</taxon>
        <taxon>Roseofilum</taxon>
        <taxon>Roseofilum casamattae</taxon>
    </lineage>
</organism>
<gene>
    <name evidence="3" type="ORF">PMH09_13735</name>
</gene>
<evidence type="ECO:0000256" key="1">
    <source>
        <dbReference type="ARBA" id="ARBA00022603"/>
    </source>
</evidence>
<evidence type="ECO:0000256" key="2">
    <source>
        <dbReference type="ARBA" id="ARBA00022679"/>
    </source>
</evidence>
<dbReference type="SUPFAM" id="SSF53335">
    <property type="entry name" value="S-adenosyl-L-methionine-dependent methyltransferases"/>
    <property type="match status" value="1"/>
</dbReference>
<name>A0ABT7BYG6_9CYAN</name>